<dbReference type="SUPFAM" id="SSF50800">
    <property type="entry name" value="PK beta-barrel domain-like"/>
    <property type="match status" value="1"/>
</dbReference>
<dbReference type="PANTHER" id="PTHR36930:SF1">
    <property type="entry name" value="MOSC DOMAIN-CONTAINING PROTEIN"/>
    <property type="match status" value="1"/>
</dbReference>
<evidence type="ECO:0000313" key="2">
    <source>
        <dbReference type="EMBL" id="NYE83883.1"/>
    </source>
</evidence>
<feature type="domain" description="MOSC" evidence="1">
    <location>
        <begin position="19"/>
        <end position="168"/>
    </location>
</feature>
<gene>
    <name evidence="2" type="ORF">FHW18_003154</name>
</gene>
<dbReference type="InterPro" id="IPR011037">
    <property type="entry name" value="Pyrv_Knase-like_insert_dom_sf"/>
</dbReference>
<sequence length="180" mass="19302">MGAVVHAVHLSPTHSFSKTTQFSIRVLEGLGVEGDAHMGVTVKHRFHVKRDPTAPNLCQVHLIPDELHDTLQAAGFPVTAGQLGENITTRGMTLADLPVGTRLAIGNDVVLELTAMRNPCVWIERFMPGLLAQVKTTDENGKVIRKAGVMSIVLQGGEVHAGDPIAVTLPPLPHRALKPI</sequence>
<accession>A0A7Y9IVR7</accession>
<dbReference type="Gene3D" id="2.40.33.20">
    <property type="entry name" value="PK beta-barrel domain-like"/>
    <property type="match status" value="1"/>
</dbReference>
<name>A0A7Y9IVR7_9BURK</name>
<dbReference type="Pfam" id="PF03473">
    <property type="entry name" value="MOSC"/>
    <property type="match status" value="1"/>
</dbReference>
<evidence type="ECO:0000259" key="1">
    <source>
        <dbReference type="PROSITE" id="PS51340"/>
    </source>
</evidence>
<dbReference type="AlphaFoldDB" id="A0A7Y9IVR7"/>
<proteinExistence type="predicted"/>
<dbReference type="PROSITE" id="PS51340">
    <property type="entry name" value="MOSC"/>
    <property type="match status" value="1"/>
</dbReference>
<dbReference type="Proteomes" id="UP000542125">
    <property type="component" value="Unassembled WGS sequence"/>
</dbReference>
<reference evidence="2 3" key="1">
    <citation type="submission" date="2020-07" db="EMBL/GenBank/DDBJ databases">
        <title>Genomic Encyclopedia of Type Strains, Phase IV (KMG-V): Genome sequencing to study the core and pangenomes of soil and plant-associated prokaryotes.</title>
        <authorList>
            <person name="Whitman W."/>
        </authorList>
    </citation>
    <scope>NUCLEOTIDE SEQUENCE [LARGE SCALE GENOMIC DNA]</scope>
    <source>
        <strain evidence="2 3">SAS40</strain>
    </source>
</reference>
<organism evidence="2 3">
    <name type="scientific">Pigmentiphaga litoralis</name>
    <dbReference type="NCBI Taxonomy" id="516702"/>
    <lineage>
        <taxon>Bacteria</taxon>
        <taxon>Pseudomonadati</taxon>
        <taxon>Pseudomonadota</taxon>
        <taxon>Betaproteobacteria</taxon>
        <taxon>Burkholderiales</taxon>
        <taxon>Alcaligenaceae</taxon>
        <taxon>Pigmentiphaga</taxon>
    </lineage>
</organism>
<dbReference type="EMBL" id="JACBYR010000001">
    <property type="protein sequence ID" value="NYE83883.1"/>
    <property type="molecule type" value="Genomic_DNA"/>
</dbReference>
<evidence type="ECO:0000313" key="3">
    <source>
        <dbReference type="Proteomes" id="UP000542125"/>
    </source>
</evidence>
<dbReference type="RefSeq" id="WP_179587642.1">
    <property type="nucleotide sequence ID" value="NZ_JACBYR010000001.1"/>
</dbReference>
<comment type="caution">
    <text evidence="2">The sequence shown here is derived from an EMBL/GenBank/DDBJ whole genome shotgun (WGS) entry which is preliminary data.</text>
</comment>
<protein>
    <submittedName>
        <fullName evidence="2">MOSC domain-containing protein YiiM</fullName>
    </submittedName>
</protein>
<dbReference type="GO" id="GO:0003824">
    <property type="term" value="F:catalytic activity"/>
    <property type="evidence" value="ECO:0007669"/>
    <property type="project" value="InterPro"/>
</dbReference>
<dbReference type="InterPro" id="IPR005302">
    <property type="entry name" value="MoCF_Sase_C"/>
</dbReference>
<dbReference type="PANTHER" id="PTHR36930">
    <property type="entry name" value="METAL-SULFUR CLUSTER BIOSYNTHESIS PROTEINS YUAD-RELATED"/>
    <property type="match status" value="1"/>
</dbReference>
<keyword evidence="3" id="KW-1185">Reference proteome</keyword>
<dbReference type="GO" id="GO:0030170">
    <property type="term" value="F:pyridoxal phosphate binding"/>
    <property type="evidence" value="ECO:0007669"/>
    <property type="project" value="InterPro"/>
</dbReference>
<dbReference type="GO" id="GO:0030151">
    <property type="term" value="F:molybdenum ion binding"/>
    <property type="evidence" value="ECO:0007669"/>
    <property type="project" value="InterPro"/>
</dbReference>
<dbReference type="InterPro" id="IPR052716">
    <property type="entry name" value="MOSC_domain"/>
</dbReference>